<proteinExistence type="predicted"/>
<organism evidence="1 2">
    <name type="scientific">Halobacillus trueperi</name>
    <dbReference type="NCBI Taxonomy" id="156205"/>
    <lineage>
        <taxon>Bacteria</taxon>
        <taxon>Bacillati</taxon>
        <taxon>Bacillota</taxon>
        <taxon>Bacilli</taxon>
        <taxon>Bacillales</taxon>
        <taxon>Bacillaceae</taxon>
        <taxon>Halobacillus</taxon>
    </lineage>
</organism>
<accession>A0A3E0JDH5</accession>
<comment type="caution">
    <text evidence="1">The sequence shown here is derived from an EMBL/GenBank/DDBJ whole genome shotgun (WGS) entry which is preliminary data.</text>
</comment>
<dbReference type="AlphaFoldDB" id="A0A3E0JDH5"/>
<dbReference type="EMBL" id="QUAE01000001">
    <property type="protein sequence ID" value="REJ10972.1"/>
    <property type="molecule type" value="Genomic_DNA"/>
</dbReference>
<reference evidence="1 2" key="1">
    <citation type="submission" date="2018-08" db="EMBL/GenBank/DDBJ databases">
        <title>Genome sequence of Halobacillus trueperi KCTC 3686.</title>
        <authorList>
            <person name="Cho K.H."/>
            <person name="Kwak M.-J."/>
            <person name="Kim B.-Y."/>
            <person name="Chun J."/>
        </authorList>
    </citation>
    <scope>NUCLEOTIDE SEQUENCE [LARGE SCALE GENOMIC DNA]</scope>
    <source>
        <strain evidence="1 2">KCTC 3686</strain>
    </source>
</reference>
<dbReference type="Proteomes" id="UP000256305">
    <property type="component" value="Unassembled WGS sequence"/>
</dbReference>
<name>A0A3E0JDH5_9BACI</name>
<sequence length="65" mass="7387">MLRGTEEDVNVFLNILFLMKHPPSVSSLEEKHTSNIDRTYEKKDACKKSRGFRNGSCLFLGDVPS</sequence>
<keyword evidence="2" id="KW-1185">Reference proteome</keyword>
<evidence type="ECO:0000313" key="1">
    <source>
        <dbReference type="EMBL" id="REJ10972.1"/>
    </source>
</evidence>
<gene>
    <name evidence="1" type="ORF">DYE48_00800</name>
</gene>
<protein>
    <submittedName>
        <fullName evidence="1">Uncharacterized protein</fullName>
    </submittedName>
</protein>
<evidence type="ECO:0000313" key="2">
    <source>
        <dbReference type="Proteomes" id="UP000256305"/>
    </source>
</evidence>